<proteinExistence type="inferred from homology"/>
<dbReference type="PANTHER" id="PTHR43329">
    <property type="entry name" value="EPOXIDE HYDROLASE"/>
    <property type="match status" value="1"/>
</dbReference>
<evidence type="ECO:0000313" key="5">
    <source>
        <dbReference type="Proteomes" id="UP001222325"/>
    </source>
</evidence>
<comment type="similarity">
    <text evidence="2">Belongs to the AB hydrolase superfamily. Epoxide hydrolase family.</text>
</comment>
<dbReference type="Pfam" id="PF00561">
    <property type="entry name" value="Abhydrolase_1"/>
    <property type="match status" value="1"/>
</dbReference>
<comment type="caution">
    <text evidence="4">The sequence shown here is derived from an EMBL/GenBank/DDBJ whole genome shotgun (WGS) entry which is preliminary data.</text>
</comment>
<dbReference type="AlphaFoldDB" id="A0AAD6UHI5"/>
<dbReference type="InterPro" id="IPR029058">
    <property type="entry name" value="AB_hydrolase_fold"/>
</dbReference>
<dbReference type="GO" id="GO:0016787">
    <property type="term" value="F:hydrolase activity"/>
    <property type="evidence" value="ECO:0007669"/>
    <property type="project" value="UniProtKB-KW"/>
</dbReference>
<dbReference type="EMBL" id="JARJCN010000008">
    <property type="protein sequence ID" value="KAJ7098786.1"/>
    <property type="molecule type" value="Genomic_DNA"/>
</dbReference>
<accession>A0AAD6UHI5</accession>
<dbReference type="Gene3D" id="3.40.50.1820">
    <property type="entry name" value="alpha/beta hydrolase"/>
    <property type="match status" value="1"/>
</dbReference>
<evidence type="ECO:0000313" key="4">
    <source>
        <dbReference type="EMBL" id="KAJ7098786.1"/>
    </source>
</evidence>
<protein>
    <submittedName>
        <fullName evidence="4">Alpha/Beta hydrolase protein</fullName>
    </submittedName>
</protein>
<name>A0AAD6UHI5_9AGAR</name>
<evidence type="ECO:0000259" key="3">
    <source>
        <dbReference type="Pfam" id="PF00561"/>
    </source>
</evidence>
<gene>
    <name evidence="4" type="ORF">B0H15DRAFT_945296</name>
</gene>
<evidence type="ECO:0000256" key="2">
    <source>
        <dbReference type="ARBA" id="ARBA00038334"/>
    </source>
</evidence>
<feature type="domain" description="AB hydrolase-1" evidence="3">
    <location>
        <begin position="58"/>
        <end position="328"/>
    </location>
</feature>
<keyword evidence="1 4" id="KW-0378">Hydrolase</keyword>
<dbReference type="PRINTS" id="PR00111">
    <property type="entry name" value="ABHYDROLASE"/>
</dbReference>
<organism evidence="4 5">
    <name type="scientific">Mycena belliarum</name>
    <dbReference type="NCBI Taxonomy" id="1033014"/>
    <lineage>
        <taxon>Eukaryota</taxon>
        <taxon>Fungi</taxon>
        <taxon>Dikarya</taxon>
        <taxon>Basidiomycota</taxon>
        <taxon>Agaricomycotina</taxon>
        <taxon>Agaricomycetes</taxon>
        <taxon>Agaricomycetidae</taxon>
        <taxon>Agaricales</taxon>
        <taxon>Marasmiineae</taxon>
        <taxon>Mycenaceae</taxon>
        <taxon>Mycena</taxon>
    </lineage>
</organism>
<evidence type="ECO:0000256" key="1">
    <source>
        <dbReference type="ARBA" id="ARBA00022801"/>
    </source>
</evidence>
<reference evidence="4" key="1">
    <citation type="submission" date="2023-03" db="EMBL/GenBank/DDBJ databases">
        <title>Massive genome expansion in bonnet fungi (Mycena s.s.) driven by repeated elements and novel gene families across ecological guilds.</title>
        <authorList>
            <consortium name="Lawrence Berkeley National Laboratory"/>
            <person name="Harder C.B."/>
            <person name="Miyauchi S."/>
            <person name="Viragh M."/>
            <person name="Kuo A."/>
            <person name="Thoen E."/>
            <person name="Andreopoulos B."/>
            <person name="Lu D."/>
            <person name="Skrede I."/>
            <person name="Drula E."/>
            <person name="Henrissat B."/>
            <person name="Morin E."/>
            <person name="Kohler A."/>
            <person name="Barry K."/>
            <person name="LaButti K."/>
            <person name="Morin E."/>
            <person name="Salamov A."/>
            <person name="Lipzen A."/>
            <person name="Mereny Z."/>
            <person name="Hegedus B."/>
            <person name="Baldrian P."/>
            <person name="Stursova M."/>
            <person name="Weitz H."/>
            <person name="Taylor A."/>
            <person name="Grigoriev I.V."/>
            <person name="Nagy L.G."/>
            <person name="Martin F."/>
            <person name="Kauserud H."/>
        </authorList>
    </citation>
    <scope>NUCLEOTIDE SEQUENCE</scope>
    <source>
        <strain evidence="4">CBHHK173m</strain>
    </source>
</reference>
<dbReference type="InterPro" id="IPR000639">
    <property type="entry name" value="Epox_hydrolase-like"/>
</dbReference>
<sequence>MALLDMMCPRVPKCGIQITTGTQKDRFSQEPTPKFGNFFPFSGHTWGYVDANPQGPTALLCLHGFPDLAYGYRHQIGPWARAGFRVVVPDMLGYGTSDAPVDPAQYTSKRLANDLVALLDALRIARAILIGHDWGAYAAGRVALWHPDRVQALVVMSVPYTPTPQKPMVLTDVVQRAPNLGYQLLLASPAAAPTIEANLAYFLSLMYTPPTAPAHITLAGTLQAALDAPAPDPLPPSLLKGSVLAAYLAAYRARGMTGPTNYYRTTHLRYREEAEASLALPPTLSVLFIYGTRDPTIAPAALKTQRRFAPRLTEVPLEGAGHWVMLEGSDDALFEGVLSDHDGEWWKAGTGDGGPVGREILRWLADLKIGRAKL</sequence>
<dbReference type="PRINTS" id="PR00412">
    <property type="entry name" value="EPOXHYDRLASE"/>
</dbReference>
<dbReference type="InterPro" id="IPR000073">
    <property type="entry name" value="AB_hydrolase_1"/>
</dbReference>
<dbReference type="Proteomes" id="UP001222325">
    <property type="component" value="Unassembled WGS sequence"/>
</dbReference>
<dbReference type="SUPFAM" id="SSF53474">
    <property type="entry name" value="alpha/beta-Hydrolases"/>
    <property type="match status" value="1"/>
</dbReference>
<keyword evidence="5" id="KW-1185">Reference proteome</keyword>